<accession>A0A1H9APH4</accession>
<feature type="transmembrane region" description="Helical" evidence="1">
    <location>
        <begin position="96"/>
        <end position="123"/>
    </location>
</feature>
<evidence type="ECO:0000313" key="2">
    <source>
        <dbReference type="EMBL" id="SEP78559.1"/>
    </source>
</evidence>
<dbReference type="RefSeq" id="WP_092494962.1">
    <property type="nucleotide sequence ID" value="NZ_FOFG01000001.1"/>
</dbReference>
<keyword evidence="1" id="KW-0812">Transmembrane</keyword>
<proteinExistence type="predicted"/>
<dbReference type="PANTHER" id="PTHR37314">
    <property type="entry name" value="SLR0142 PROTEIN"/>
    <property type="match status" value="1"/>
</dbReference>
<dbReference type="Pfam" id="PF06912">
    <property type="entry name" value="DUF1275"/>
    <property type="match status" value="1"/>
</dbReference>
<dbReference type="EMBL" id="FOFG01000001">
    <property type="protein sequence ID" value="SEP78559.1"/>
    <property type="molecule type" value="Genomic_DNA"/>
</dbReference>
<dbReference type="OrthoDB" id="885342at2"/>
<keyword evidence="3" id="KW-1185">Reference proteome</keyword>
<feature type="transmembrane region" description="Helical" evidence="1">
    <location>
        <begin position="14"/>
        <end position="40"/>
    </location>
</feature>
<name>A0A1H9APH4_9HYPH</name>
<feature type="transmembrane region" description="Helical" evidence="1">
    <location>
        <begin position="198"/>
        <end position="216"/>
    </location>
</feature>
<dbReference type="Proteomes" id="UP000199647">
    <property type="component" value="Unassembled WGS sequence"/>
</dbReference>
<protein>
    <submittedName>
        <fullName evidence="2">Uncharacterized membrane protein YoaK, UPF0700 family</fullName>
    </submittedName>
</protein>
<dbReference type="InterPro" id="IPR010699">
    <property type="entry name" value="DUF1275"/>
</dbReference>
<reference evidence="2 3" key="1">
    <citation type="submission" date="2016-10" db="EMBL/GenBank/DDBJ databases">
        <authorList>
            <person name="de Groot N.N."/>
        </authorList>
    </citation>
    <scope>NUCLEOTIDE SEQUENCE [LARGE SCALE GENOMIC DNA]</scope>
    <source>
        <strain evidence="2 3">A52C2</strain>
    </source>
</reference>
<dbReference type="PANTHER" id="PTHR37314:SF4">
    <property type="entry name" value="UPF0700 TRANSMEMBRANE PROTEIN YOAK"/>
    <property type="match status" value="1"/>
</dbReference>
<gene>
    <name evidence="2" type="ORF">SAMN05216548_101485</name>
</gene>
<keyword evidence="1" id="KW-0472">Membrane</keyword>
<sequence>MPDRDTPASQRKRIIYGFLLTGVAGWVDAIGFLRLGGLYTSFMSGNTTQLGIALSHGGNGLAVAAFALVMLFVAGSFVGTILMLKVKPRPVPMLLLLEGVILSVAAALSVKTGVLVGMLPLAFAMGLQNSTLGSAGDAHLGVTFVSGTLYRFGRDIARRVVGETGGWEWTRNGLIWLSLMVGALCGALSYAAFEVYGLGFPAVIVLMLALWATRFASATTVRDH</sequence>
<feature type="transmembrane region" description="Helical" evidence="1">
    <location>
        <begin position="135"/>
        <end position="153"/>
    </location>
</feature>
<keyword evidence="1" id="KW-1133">Transmembrane helix</keyword>
<evidence type="ECO:0000313" key="3">
    <source>
        <dbReference type="Proteomes" id="UP000199647"/>
    </source>
</evidence>
<organism evidence="2 3">
    <name type="scientific">Faunimonas pinastri</name>
    <dbReference type="NCBI Taxonomy" id="1855383"/>
    <lineage>
        <taxon>Bacteria</taxon>
        <taxon>Pseudomonadati</taxon>
        <taxon>Pseudomonadota</taxon>
        <taxon>Alphaproteobacteria</taxon>
        <taxon>Hyphomicrobiales</taxon>
        <taxon>Afifellaceae</taxon>
        <taxon>Faunimonas</taxon>
    </lineage>
</organism>
<evidence type="ECO:0000256" key="1">
    <source>
        <dbReference type="SAM" id="Phobius"/>
    </source>
</evidence>
<feature type="transmembrane region" description="Helical" evidence="1">
    <location>
        <begin position="60"/>
        <end position="84"/>
    </location>
</feature>
<feature type="transmembrane region" description="Helical" evidence="1">
    <location>
        <begin position="174"/>
        <end position="192"/>
    </location>
</feature>
<dbReference type="AlphaFoldDB" id="A0A1H9APH4"/>